<dbReference type="InParanoid" id="C1EF81"/>
<name>C1EF81_MICCC</name>
<keyword evidence="3" id="KW-1185">Reference proteome</keyword>
<evidence type="ECO:0000313" key="3">
    <source>
        <dbReference type="Proteomes" id="UP000002009"/>
    </source>
</evidence>
<feature type="coiled-coil region" evidence="1">
    <location>
        <begin position="138"/>
        <end position="216"/>
    </location>
</feature>
<dbReference type="KEGG" id="mis:MICPUN_63695"/>
<sequence>MTLEATDPKAASRPSTATLEGIKEALTHTLVQKFSAKFADTSAQVRSIIADEVAGFMSLTGSVKDSDIESLEGRIRDRVLGAKSAARRYKGPVNDEWAEISAFVAEEGLRLESEKKAQIAAKKKAYQAELDAQVAAKAAKKEEAKRAVLAEKAEQEAQLEKWREEELAKLSKRAAATDRLLDDRRAQIEDLHARKAAQAAAKKQEEEDLRRALAAEFRKKTAKEEEEKRVKAIEIEALKRSNAETLRLRTEQEKADAELDLEYQRLYAEKLRKQEEAYLENIRKMKEKLDAQSVGEPVPSYKRYMPDDVIERNARNYDRLGEEREARDLARAEALAAETRRHLAEQVKWKQDKLDRERAAEAARHERFAHVVDVLEDVEKAEAEKTRNARVAHRLELEAQMRDNLTRKAVFPMTETEKSLNADMLARVREYKTLRASAGEH</sequence>
<dbReference type="EMBL" id="CP001331">
    <property type="protein sequence ID" value="ACO66804.1"/>
    <property type="molecule type" value="Genomic_DNA"/>
</dbReference>
<dbReference type="Proteomes" id="UP000002009">
    <property type="component" value="Chromosome 13"/>
</dbReference>
<dbReference type="OrthoDB" id="10577008at2759"/>
<dbReference type="GeneID" id="8248717"/>
<accession>C1EF81</accession>
<evidence type="ECO:0000256" key="1">
    <source>
        <dbReference type="SAM" id="Coils"/>
    </source>
</evidence>
<proteinExistence type="predicted"/>
<dbReference type="RefSeq" id="XP_002505546.1">
    <property type="nucleotide sequence ID" value="XM_002505500.1"/>
</dbReference>
<dbReference type="OMA" id="WVPIFEQ"/>
<gene>
    <name evidence="2" type="ORF">MICPUN_63695</name>
</gene>
<reference evidence="2 3" key="1">
    <citation type="journal article" date="2009" name="Science">
        <title>Green evolution and dynamic adaptations revealed by genomes of the marine picoeukaryotes Micromonas.</title>
        <authorList>
            <person name="Worden A.Z."/>
            <person name="Lee J.H."/>
            <person name="Mock T."/>
            <person name="Rouze P."/>
            <person name="Simmons M.P."/>
            <person name="Aerts A.L."/>
            <person name="Allen A.E."/>
            <person name="Cuvelier M.L."/>
            <person name="Derelle E."/>
            <person name="Everett M.V."/>
            <person name="Foulon E."/>
            <person name="Grimwood J."/>
            <person name="Gundlach H."/>
            <person name="Henrissat B."/>
            <person name="Napoli C."/>
            <person name="McDonald S.M."/>
            <person name="Parker M.S."/>
            <person name="Rombauts S."/>
            <person name="Salamov A."/>
            <person name="Von Dassow P."/>
            <person name="Badger J.H."/>
            <person name="Coutinho P.M."/>
            <person name="Demir E."/>
            <person name="Dubchak I."/>
            <person name="Gentemann C."/>
            <person name="Eikrem W."/>
            <person name="Gready J.E."/>
            <person name="John U."/>
            <person name="Lanier W."/>
            <person name="Lindquist E.A."/>
            <person name="Lucas S."/>
            <person name="Mayer K.F."/>
            <person name="Moreau H."/>
            <person name="Not F."/>
            <person name="Otillar R."/>
            <person name="Panaud O."/>
            <person name="Pangilinan J."/>
            <person name="Paulsen I."/>
            <person name="Piegu B."/>
            <person name="Poliakov A."/>
            <person name="Robbens S."/>
            <person name="Schmutz J."/>
            <person name="Toulza E."/>
            <person name="Wyss T."/>
            <person name="Zelensky A."/>
            <person name="Zhou K."/>
            <person name="Armbrust E.V."/>
            <person name="Bhattacharya D."/>
            <person name="Goodenough U.W."/>
            <person name="Van de Peer Y."/>
            <person name="Grigoriev I.V."/>
        </authorList>
    </citation>
    <scope>NUCLEOTIDE SEQUENCE [LARGE SCALE GENOMIC DNA]</scope>
    <source>
        <strain evidence="3">RCC299 / NOUM17</strain>
    </source>
</reference>
<protein>
    <submittedName>
        <fullName evidence="2">Uncharacterized protein</fullName>
    </submittedName>
</protein>
<evidence type="ECO:0000313" key="2">
    <source>
        <dbReference type="EMBL" id="ACO66804.1"/>
    </source>
</evidence>
<dbReference type="AlphaFoldDB" id="C1EF81"/>
<keyword evidence="1" id="KW-0175">Coiled coil</keyword>
<organism evidence="2 3">
    <name type="scientific">Micromonas commoda (strain RCC299 / NOUM17 / CCMP2709)</name>
    <name type="common">Picoplanktonic green alga</name>
    <dbReference type="NCBI Taxonomy" id="296587"/>
    <lineage>
        <taxon>Eukaryota</taxon>
        <taxon>Viridiplantae</taxon>
        <taxon>Chlorophyta</taxon>
        <taxon>Mamiellophyceae</taxon>
        <taxon>Mamiellales</taxon>
        <taxon>Mamiellaceae</taxon>
        <taxon>Micromonas</taxon>
    </lineage>
</organism>